<reference evidence="1 2" key="1">
    <citation type="journal article" date="2024" name="G3 (Bethesda)">
        <title>Genome assembly of Hibiscus sabdariffa L. provides insights into metabolisms of medicinal natural products.</title>
        <authorList>
            <person name="Kim T."/>
        </authorList>
    </citation>
    <scope>NUCLEOTIDE SEQUENCE [LARGE SCALE GENOMIC DNA]</scope>
    <source>
        <strain evidence="1">TK-2024</strain>
        <tissue evidence="1">Old leaves</tissue>
    </source>
</reference>
<organism evidence="1 2">
    <name type="scientific">Hibiscus sabdariffa</name>
    <name type="common">roselle</name>
    <dbReference type="NCBI Taxonomy" id="183260"/>
    <lineage>
        <taxon>Eukaryota</taxon>
        <taxon>Viridiplantae</taxon>
        <taxon>Streptophyta</taxon>
        <taxon>Embryophyta</taxon>
        <taxon>Tracheophyta</taxon>
        <taxon>Spermatophyta</taxon>
        <taxon>Magnoliopsida</taxon>
        <taxon>eudicotyledons</taxon>
        <taxon>Gunneridae</taxon>
        <taxon>Pentapetalae</taxon>
        <taxon>rosids</taxon>
        <taxon>malvids</taxon>
        <taxon>Malvales</taxon>
        <taxon>Malvaceae</taxon>
        <taxon>Malvoideae</taxon>
        <taxon>Hibiscus</taxon>
    </lineage>
</organism>
<sequence length="118" mass="13628">MSTLHCAFVAHPEHTALLLEDGCYNRTPIKLTPVTIPSSSFLLNLFNLSHRNRTPPLPLPLPFPVYVEEKKFRKTPDFGGGNFGDSIYHTHKRERESLRRNRGFRPSHLQFAPHRLKI</sequence>
<gene>
    <name evidence="1" type="ORF">V6N11_081798</name>
</gene>
<accession>A0ABR2Q7M1</accession>
<dbReference type="Proteomes" id="UP001396334">
    <property type="component" value="Unassembled WGS sequence"/>
</dbReference>
<comment type="caution">
    <text evidence="1">The sequence shown here is derived from an EMBL/GenBank/DDBJ whole genome shotgun (WGS) entry which is preliminary data.</text>
</comment>
<proteinExistence type="predicted"/>
<keyword evidence="2" id="KW-1185">Reference proteome</keyword>
<dbReference type="EMBL" id="JBBPBN010000044">
    <property type="protein sequence ID" value="KAK8996527.1"/>
    <property type="molecule type" value="Genomic_DNA"/>
</dbReference>
<name>A0ABR2Q7M1_9ROSI</name>
<protein>
    <submittedName>
        <fullName evidence="1">Uncharacterized protein</fullName>
    </submittedName>
</protein>
<evidence type="ECO:0000313" key="2">
    <source>
        <dbReference type="Proteomes" id="UP001396334"/>
    </source>
</evidence>
<evidence type="ECO:0000313" key="1">
    <source>
        <dbReference type="EMBL" id="KAK8996527.1"/>
    </source>
</evidence>